<dbReference type="InterPro" id="IPR001841">
    <property type="entry name" value="Znf_RING"/>
</dbReference>
<proteinExistence type="predicted"/>
<keyword evidence="8" id="KW-1185">Reference proteome</keyword>
<dbReference type="PROSITE" id="PS50966">
    <property type="entry name" value="ZF_SWIM"/>
    <property type="match status" value="1"/>
</dbReference>
<evidence type="ECO:0000259" key="5">
    <source>
        <dbReference type="PROSITE" id="PS50089"/>
    </source>
</evidence>
<dbReference type="AlphaFoldDB" id="A0A3B3Z0N8"/>
<evidence type="ECO:0000256" key="4">
    <source>
        <dbReference type="PROSITE-ProRule" id="PRU00175"/>
    </source>
</evidence>
<dbReference type="Pfam" id="PF04434">
    <property type="entry name" value="SWIM"/>
    <property type="match status" value="1"/>
</dbReference>
<dbReference type="InterPro" id="IPR039903">
    <property type="entry name" value="Zswim2"/>
</dbReference>
<dbReference type="SMART" id="SM00184">
    <property type="entry name" value="RING"/>
    <property type="match status" value="2"/>
</dbReference>
<dbReference type="STRING" id="48701.ENSPMEP00000033104"/>
<dbReference type="CDD" id="cd16494">
    <property type="entry name" value="RING-CH-C4HC3_ZSWM2"/>
    <property type="match status" value="1"/>
</dbReference>
<dbReference type="PANTHER" id="PTHR21540">
    <property type="entry name" value="RING FINGER AND SWIM DOMAIN-CONTAINING PROTEIN 2"/>
    <property type="match status" value="1"/>
</dbReference>
<feature type="domain" description="SWIM-type" evidence="6">
    <location>
        <begin position="49"/>
        <end position="82"/>
    </location>
</feature>
<keyword evidence="1" id="KW-0479">Metal-binding</keyword>
<dbReference type="SUPFAM" id="SSF57850">
    <property type="entry name" value="RING/U-box"/>
    <property type="match status" value="2"/>
</dbReference>
<dbReference type="GO" id="GO:0061630">
    <property type="term" value="F:ubiquitin protein ligase activity"/>
    <property type="evidence" value="ECO:0007669"/>
    <property type="project" value="InterPro"/>
</dbReference>
<name>A0A3B3Z0N8_9TELE</name>
<protein>
    <recommendedName>
        <fullName evidence="9">SWIM-type domain-containing protein</fullName>
    </recommendedName>
</protein>
<dbReference type="GO" id="GO:0008270">
    <property type="term" value="F:zinc ion binding"/>
    <property type="evidence" value="ECO:0007669"/>
    <property type="project" value="UniProtKB-KW"/>
</dbReference>
<dbReference type="Proteomes" id="UP000261480">
    <property type="component" value="Unplaced"/>
</dbReference>
<dbReference type="Gene3D" id="3.30.40.10">
    <property type="entry name" value="Zinc/RING finger domain, C3HC4 (zinc finger)"/>
    <property type="match status" value="2"/>
</dbReference>
<keyword evidence="2 4" id="KW-0863">Zinc-finger</keyword>
<dbReference type="Ensembl" id="ENSPMET00000027732.1">
    <property type="protein sequence ID" value="ENSPMEP00000033104.1"/>
    <property type="gene ID" value="ENSPMEG00000021438.1"/>
</dbReference>
<evidence type="ECO:0000313" key="8">
    <source>
        <dbReference type="Proteomes" id="UP000261480"/>
    </source>
</evidence>
<keyword evidence="3" id="KW-0862">Zinc</keyword>
<evidence type="ECO:0000259" key="6">
    <source>
        <dbReference type="PROSITE" id="PS50966"/>
    </source>
</evidence>
<reference evidence="7" key="2">
    <citation type="submission" date="2025-09" db="UniProtKB">
        <authorList>
            <consortium name="Ensembl"/>
        </authorList>
    </citation>
    <scope>IDENTIFICATION</scope>
</reference>
<dbReference type="PANTHER" id="PTHR21540:SF3">
    <property type="entry name" value="E3 UBIQUITIN-PROTEIN LIGASE ZSWIM2"/>
    <property type="match status" value="1"/>
</dbReference>
<dbReference type="InterPro" id="IPR013083">
    <property type="entry name" value="Znf_RING/FYVE/PHD"/>
</dbReference>
<organism evidence="7 8">
    <name type="scientific">Poecilia mexicana</name>
    <dbReference type="NCBI Taxonomy" id="48701"/>
    <lineage>
        <taxon>Eukaryota</taxon>
        <taxon>Metazoa</taxon>
        <taxon>Chordata</taxon>
        <taxon>Craniata</taxon>
        <taxon>Vertebrata</taxon>
        <taxon>Euteleostomi</taxon>
        <taxon>Actinopterygii</taxon>
        <taxon>Neopterygii</taxon>
        <taxon>Teleostei</taxon>
        <taxon>Neoteleostei</taxon>
        <taxon>Acanthomorphata</taxon>
        <taxon>Ovalentaria</taxon>
        <taxon>Atherinomorphae</taxon>
        <taxon>Cyprinodontiformes</taxon>
        <taxon>Poeciliidae</taxon>
        <taxon>Poeciliinae</taxon>
        <taxon>Poecilia</taxon>
    </lineage>
</organism>
<evidence type="ECO:0008006" key="9">
    <source>
        <dbReference type="Google" id="ProtNLM"/>
    </source>
</evidence>
<evidence type="ECO:0000256" key="2">
    <source>
        <dbReference type="ARBA" id="ARBA00022771"/>
    </source>
</evidence>
<evidence type="ECO:0000256" key="3">
    <source>
        <dbReference type="ARBA" id="ARBA00022833"/>
    </source>
</evidence>
<dbReference type="InterPro" id="IPR007527">
    <property type="entry name" value="Znf_SWIM"/>
</dbReference>
<dbReference type="Pfam" id="PF13639">
    <property type="entry name" value="zf-RING_2"/>
    <property type="match status" value="1"/>
</dbReference>
<sequence>MSRRTGWRNVPSDTVNSHQDQALSSTVFLLRSFGPTAFLLKEDGETANFKVCLGERHTCTCPTFAREQQPCKHICWLLLRKFRLPREHQYAFQPGLSERQLLEVLQGSHQAKTSAAGTPHQSLPGQETGVICRKEIQNQDVCPICLEGLLQKKQPVCYCRYGCGNSVHISCMKVWADHQGLSDGQEMLRCPLCRESFSSLQLLQEQAKNAARLFTAAERERADRHLGVVCCSCRAVCCVFCRCSLCSSLYLCETCVKKGSHSQHPLASRTVRLCDLTSASHTCCRLLLSAPAEPPADFVLERVPVAKVRRGSRLLDEGMQCRICLQGFGQGQQLRTLPCQHKFHMDCVDQILLRSRSCPLDGYIIYCQRPTDRKKSSPEVTSVQHQEDDLKHLFVPGTALLAQSTKPSPARRAPDSEALIDASSFSRPALNSSMNPFKKTQGFPGTLASRKAKVHLKDVDKETVRDATGDGLELRMTGFSINKQ</sequence>
<reference evidence="7" key="1">
    <citation type="submission" date="2025-08" db="UniProtKB">
        <authorList>
            <consortium name="Ensembl"/>
        </authorList>
    </citation>
    <scope>IDENTIFICATION</scope>
</reference>
<evidence type="ECO:0000313" key="7">
    <source>
        <dbReference type="Ensembl" id="ENSPMEP00000033104.1"/>
    </source>
</evidence>
<feature type="domain" description="RING-type" evidence="5">
    <location>
        <begin position="321"/>
        <end position="361"/>
    </location>
</feature>
<accession>A0A3B3Z0N8</accession>
<evidence type="ECO:0000256" key="1">
    <source>
        <dbReference type="ARBA" id="ARBA00022723"/>
    </source>
</evidence>
<dbReference type="PROSITE" id="PS50089">
    <property type="entry name" value="ZF_RING_2"/>
    <property type="match status" value="2"/>
</dbReference>
<feature type="domain" description="RING-type" evidence="5">
    <location>
        <begin position="142"/>
        <end position="194"/>
    </location>
</feature>